<dbReference type="OrthoDB" id="46159at2759"/>
<feature type="compositionally biased region" description="Polar residues" evidence="1">
    <location>
        <begin position="392"/>
        <end position="421"/>
    </location>
</feature>
<organism evidence="2 3">
    <name type="scientific">Protopolystoma xenopodis</name>
    <dbReference type="NCBI Taxonomy" id="117903"/>
    <lineage>
        <taxon>Eukaryota</taxon>
        <taxon>Metazoa</taxon>
        <taxon>Spiralia</taxon>
        <taxon>Lophotrochozoa</taxon>
        <taxon>Platyhelminthes</taxon>
        <taxon>Monogenea</taxon>
        <taxon>Polyopisthocotylea</taxon>
        <taxon>Polystomatidea</taxon>
        <taxon>Polystomatidae</taxon>
        <taxon>Protopolystoma</taxon>
    </lineage>
</organism>
<dbReference type="EMBL" id="CAAALY010256958">
    <property type="protein sequence ID" value="VEL38122.1"/>
    <property type="molecule type" value="Genomic_DNA"/>
</dbReference>
<feature type="compositionally biased region" description="Polar residues" evidence="1">
    <location>
        <begin position="215"/>
        <end position="226"/>
    </location>
</feature>
<sequence>MVSCFPSLFDRAFTWFITKFPSQAESLLQSLDAQKRKLIFKDLATAGLNQFASGESGFGSNDSTGGASASLPGSRSGSQTNLAGISGYSGQARVVSAAAAVTGGGTNSSVGPVARRPSKPVLGTVAAAAGGGIMASRTRPPATNQLDMVTGRIIRQTAMNNYDRRSRVTGKKTLSQSQRKSRSSSHLPGRQMLAFYNIIYLHTSLISGPQPLHASVSTGKCSSDSIPTSPSPRFRSVRPVPSVSRTRPPLAGRAASREVSPSRINSALASQYQRHIHQQAPMDTLIQGNAVLHAGGDTGLLQIAAAMPTHGDFSSMITASTSGQELVTGTLGRRLSMRTSGSGVVSMVAPGLQGTSGVSSRIPRSQGTSRETSPARSAASGYSLAFHHLTHQHSQGPPQHRSSLTTATNGAGRRSSANTAWSRHRREFRTRILLCILIIDSDCIHIHTFADDLGAPCLKSSTAVISKLCAAAPLEP</sequence>
<evidence type="ECO:0000313" key="2">
    <source>
        <dbReference type="EMBL" id="VEL38122.1"/>
    </source>
</evidence>
<protein>
    <submittedName>
        <fullName evidence="2">Uncharacterized protein</fullName>
    </submittedName>
</protein>
<proteinExistence type="predicted"/>
<keyword evidence="3" id="KW-1185">Reference proteome</keyword>
<comment type="caution">
    <text evidence="2">The sequence shown here is derived from an EMBL/GenBank/DDBJ whole genome shotgun (WGS) entry which is preliminary data.</text>
</comment>
<feature type="compositionally biased region" description="Low complexity" evidence="1">
    <location>
        <begin position="227"/>
        <end position="249"/>
    </location>
</feature>
<feature type="region of interest" description="Disordered" evidence="1">
    <location>
        <begin position="55"/>
        <end position="78"/>
    </location>
</feature>
<feature type="region of interest" description="Disordered" evidence="1">
    <location>
        <begin position="347"/>
        <end position="377"/>
    </location>
</feature>
<feature type="region of interest" description="Disordered" evidence="1">
    <location>
        <begin position="157"/>
        <end position="186"/>
    </location>
</feature>
<gene>
    <name evidence="2" type="ORF">PXEA_LOCUS31562</name>
</gene>
<evidence type="ECO:0000313" key="3">
    <source>
        <dbReference type="Proteomes" id="UP000784294"/>
    </source>
</evidence>
<name>A0A3S5AUL9_9PLAT</name>
<reference evidence="2" key="1">
    <citation type="submission" date="2018-11" db="EMBL/GenBank/DDBJ databases">
        <authorList>
            <consortium name="Pathogen Informatics"/>
        </authorList>
    </citation>
    <scope>NUCLEOTIDE SEQUENCE</scope>
</reference>
<evidence type="ECO:0000256" key="1">
    <source>
        <dbReference type="SAM" id="MobiDB-lite"/>
    </source>
</evidence>
<feature type="region of interest" description="Disordered" evidence="1">
    <location>
        <begin position="211"/>
        <end position="261"/>
    </location>
</feature>
<dbReference type="AlphaFoldDB" id="A0A3S5AUL9"/>
<feature type="region of interest" description="Disordered" evidence="1">
    <location>
        <begin position="391"/>
        <end position="421"/>
    </location>
</feature>
<feature type="compositionally biased region" description="Polar residues" evidence="1">
    <location>
        <begin position="353"/>
        <end position="375"/>
    </location>
</feature>
<dbReference type="Proteomes" id="UP000784294">
    <property type="component" value="Unassembled WGS sequence"/>
</dbReference>
<accession>A0A3S5AUL9</accession>